<accession>A0A1H0ELG0</accession>
<dbReference type="EMBL" id="FNID01000034">
    <property type="protein sequence ID" value="SDN83201.1"/>
    <property type="molecule type" value="Genomic_DNA"/>
</dbReference>
<name>A0A1H0ELG0_9FIRM</name>
<protein>
    <recommendedName>
        <fullName evidence="3">Phage tail tube protein</fullName>
    </recommendedName>
</protein>
<dbReference type="RefSeq" id="WP_092642345.1">
    <property type="nucleotide sequence ID" value="NZ_FNID01000034.1"/>
</dbReference>
<gene>
    <name evidence="1" type="ORF">SAMN05192585_13424</name>
</gene>
<reference evidence="1 2" key="1">
    <citation type="submission" date="2016-10" db="EMBL/GenBank/DDBJ databases">
        <authorList>
            <person name="de Groot N.N."/>
        </authorList>
    </citation>
    <scope>NUCLEOTIDE SEQUENCE [LARGE SCALE GENOMIC DNA]</scope>
    <source>
        <strain evidence="1 2">CGMCC 1.5012</strain>
    </source>
</reference>
<dbReference type="AlphaFoldDB" id="A0A1H0ELG0"/>
<sequence>MSGAGFPTSKDIYLEVNGKKLAVVESYKAKAVRESRYVEAFGEQEPVGTVAGRVRHIIELGRIYATDAAIRDGVSFFNLTSFNLVIVKPDRRVIYSGCEWSDILESVTVGDVVAERVTVVAAKRMELI</sequence>
<keyword evidence="2" id="KW-1185">Reference proteome</keyword>
<proteinExistence type="predicted"/>
<evidence type="ECO:0000313" key="1">
    <source>
        <dbReference type="EMBL" id="SDN83201.1"/>
    </source>
</evidence>
<dbReference type="STRING" id="258515.SAMN05192585_13424"/>
<dbReference type="OrthoDB" id="1848921at2"/>
<dbReference type="Proteomes" id="UP000199182">
    <property type="component" value="Unassembled WGS sequence"/>
</dbReference>
<organism evidence="1 2">
    <name type="scientific">Acetanaerobacterium elongatum</name>
    <dbReference type="NCBI Taxonomy" id="258515"/>
    <lineage>
        <taxon>Bacteria</taxon>
        <taxon>Bacillati</taxon>
        <taxon>Bacillota</taxon>
        <taxon>Clostridia</taxon>
        <taxon>Eubacteriales</taxon>
        <taxon>Oscillospiraceae</taxon>
        <taxon>Acetanaerobacterium</taxon>
    </lineage>
</organism>
<evidence type="ECO:0000313" key="2">
    <source>
        <dbReference type="Proteomes" id="UP000199182"/>
    </source>
</evidence>
<evidence type="ECO:0008006" key="3">
    <source>
        <dbReference type="Google" id="ProtNLM"/>
    </source>
</evidence>